<dbReference type="InterPro" id="IPR034144">
    <property type="entry name" value="TOPRIM_TopoIII"/>
</dbReference>
<dbReference type="InterPro" id="IPR023405">
    <property type="entry name" value="Topo_IA_core_domain"/>
</dbReference>
<dbReference type="PANTHER" id="PTHR11390">
    <property type="entry name" value="PROKARYOTIC DNA TOPOISOMERASE"/>
    <property type="match status" value="1"/>
</dbReference>
<sequence>MKKLILAEKPSVARNIAEALKCKMKKDGYIEGENYIITWAFGHLLTLYDCKDYDPKLALWSFENFPYIPEEFKYKIKNDGKNKNVVDPGAKKQLEIIRSLVNRQDVTDIVSATDFDREGELIALLIFDYLKVTKPIHRILINEWTPTEINKGLNNLKKNSEMKPLQDAGVSRQLADWVIGINFTSIATMKYTRGKGNLLNIGRVLMPTLKMIYDREMQIKNFKVEEFFELNATFKGEAGTYKGKFFHGKKDKFPNKQSVERLKDEIHGKDGIIKEKTVEVKKENSPSLFNLSNLQGYVTSKYKGFTADKVLKVAQSLYEKKHITYPRTESTALEESIKDKAKNVLETLKKDLPFKDEVVFNTSKKVFNNEKVESHSAIIPTYIIPKNLTEDERIVYNSIKNRFISQFMPSAEYENTEIITSVQGDNYERLFSTKGKILRVKGWLKLYDEDKKDELLPPVNKNDVVKMVEIKVVSKKSKPPAHHTEKTLLKAMETCGKNSNSSDEDDNEEDSSILYGYSIGTAATRAETINKLKYADYITTKGKSLLITEKGIKLIENFPLKELMDTDYTGRLEKKLYDVEKGTFNKRDFLNEIFTFTKEGVVKIKRIRAELICDTRPNVTESKK</sequence>
<dbReference type="CDD" id="cd03362">
    <property type="entry name" value="TOPRIM_TopoIA_TopoIII"/>
    <property type="match status" value="1"/>
</dbReference>
<evidence type="ECO:0000313" key="14">
    <source>
        <dbReference type="Proteomes" id="UP000622687"/>
    </source>
</evidence>
<comment type="similarity">
    <text evidence="2">Belongs to the type IA topoisomerase family.</text>
</comment>
<dbReference type="PRINTS" id="PR00417">
    <property type="entry name" value="PRTPISMRASEI"/>
</dbReference>
<keyword evidence="5" id="KW-0238">DNA-binding</keyword>
<dbReference type="InterPro" id="IPR013824">
    <property type="entry name" value="Topo_IA_cen_sub1"/>
</dbReference>
<feature type="domain" description="Topo IA-type catalytic" evidence="12">
    <location>
        <begin position="162"/>
        <end position="602"/>
    </location>
</feature>
<evidence type="ECO:0000256" key="7">
    <source>
        <dbReference type="ARBA" id="ARBA00030003"/>
    </source>
</evidence>
<dbReference type="GO" id="GO:0006310">
    <property type="term" value="P:DNA recombination"/>
    <property type="evidence" value="ECO:0007669"/>
    <property type="project" value="TreeGrafter"/>
</dbReference>
<evidence type="ECO:0000256" key="4">
    <source>
        <dbReference type="ARBA" id="ARBA00023029"/>
    </source>
</evidence>
<evidence type="ECO:0000256" key="10">
    <source>
        <dbReference type="ARBA" id="ARBA00032877"/>
    </source>
</evidence>
<comment type="caution">
    <text evidence="13">The sequence shown here is derived from an EMBL/GenBank/DDBJ whole genome shotgun (WGS) entry which is preliminary data.</text>
</comment>
<dbReference type="InterPro" id="IPR003601">
    <property type="entry name" value="Topo_IA_2"/>
</dbReference>
<dbReference type="Pfam" id="PF01131">
    <property type="entry name" value="Topoisom_bac"/>
    <property type="match status" value="1"/>
</dbReference>
<dbReference type="Pfam" id="PF01751">
    <property type="entry name" value="Toprim"/>
    <property type="match status" value="1"/>
</dbReference>
<gene>
    <name evidence="13" type="ORF">I6U51_01870</name>
</gene>
<evidence type="ECO:0000259" key="12">
    <source>
        <dbReference type="PROSITE" id="PS52039"/>
    </source>
</evidence>
<dbReference type="GO" id="GO:0006265">
    <property type="term" value="P:DNA topological change"/>
    <property type="evidence" value="ECO:0007669"/>
    <property type="project" value="InterPro"/>
</dbReference>
<name>A0A934HXQ7_9CLOT</name>
<dbReference type="SUPFAM" id="SSF56712">
    <property type="entry name" value="Prokaryotic type I DNA topoisomerase"/>
    <property type="match status" value="1"/>
</dbReference>
<dbReference type="AlphaFoldDB" id="A0A934HXQ7"/>
<dbReference type="InterPro" id="IPR013497">
    <property type="entry name" value="Topo_IA_cen"/>
</dbReference>
<dbReference type="InterPro" id="IPR003602">
    <property type="entry name" value="Topo_IA_DNA-bd_dom"/>
</dbReference>
<dbReference type="SMART" id="SM00437">
    <property type="entry name" value="TOP1Ac"/>
    <property type="match status" value="1"/>
</dbReference>
<feature type="domain" description="Toprim" evidence="11">
    <location>
        <begin position="2"/>
        <end position="140"/>
    </location>
</feature>
<dbReference type="Gene3D" id="2.70.20.10">
    <property type="entry name" value="Topoisomerase I, domain 3"/>
    <property type="match status" value="1"/>
</dbReference>
<dbReference type="Proteomes" id="UP000622687">
    <property type="component" value="Unassembled WGS sequence"/>
</dbReference>
<proteinExistence type="inferred from homology"/>
<dbReference type="Gene3D" id="3.40.50.140">
    <property type="match status" value="1"/>
</dbReference>
<dbReference type="InterPro" id="IPR013826">
    <property type="entry name" value="Topo_IA_cen_sub3"/>
</dbReference>
<evidence type="ECO:0000256" key="8">
    <source>
        <dbReference type="ARBA" id="ARBA00031985"/>
    </source>
</evidence>
<dbReference type="GO" id="GO:0003917">
    <property type="term" value="F:DNA topoisomerase type I (single strand cut, ATP-independent) activity"/>
    <property type="evidence" value="ECO:0007669"/>
    <property type="project" value="UniProtKB-EC"/>
</dbReference>
<organism evidence="13 14">
    <name type="scientific">Clostridium aciditolerans</name>
    <dbReference type="NCBI Taxonomy" id="339861"/>
    <lineage>
        <taxon>Bacteria</taxon>
        <taxon>Bacillati</taxon>
        <taxon>Bacillota</taxon>
        <taxon>Clostridia</taxon>
        <taxon>Eubacteriales</taxon>
        <taxon>Clostridiaceae</taxon>
        <taxon>Clostridium</taxon>
    </lineage>
</organism>
<evidence type="ECO:0000256" key="2">
    <source>
        <dbReference type="ARBA" id="ARBA00009446"/>
    </source>
</evidence>
<dbReference type="PROSITE" id="PS52039">
    <property type="entry name" value="TOPO_IA_2"/>
    <property type="match status" value="1"/>
</dbReference>
<dbReference type="PANTHER" id="PTHR11390:SF21">
    <property type="entry name" value="DNA TOPOISOMERASE 3-ALPHA"/>
    <property type="match status" value="1"/>
</dbReference>
<dbReference type="EMBL" id="JAEEGB010000003">
    <property type="protein sequence ID" value="MBI6871451.1"/>
    <property type="molecule type" value="Genomic_DNA"/>
</dbReference>
<evidence type="ECO:0000313" key="13">
    <source>
        <dbReference type="EMBL" id="MBI6871451.1"/>
    </source>
</evidence>
<keyword evidence="6" id="KW-0413">Isomerase</keyword>
<evidence type="ECO:0000256" key="5">
    <source>
        <dbReference type="ARBA" id="ARBA00023125"/>
    </source>
</evidence>
<dbReference type="InterPro" id="IPR023406">
    <property type="entry name" value="Topo_IA_AS"/>
</dbReference>
<keyword evidence="4" id="KW-0799">Topoisomerase</keyword>
<dbReference type="Gene3D" id="1.10.290.10">
    <property type="entry name" value="Topoisomerase I, domain 4"/>
    <property type="match status" value="1"/>
</dbReference>
<dbReference type="InterPro" id="IPR006171">
    <property type="entry name" value="TOPRIM_dom"/>
</dbReference>
<dbReference type="RefSeq" id="WP_211140903.1">
    <property type="nucleotide sequence ID" value="NZ_JAEEGB010000003.1"/>
</dbReference>
<dbReference type="PROSITE" id="PS50880">
    <property type="entry name" value="TOPRIM"/>
    <property type="match status" value="1"/>
</dbReference>
<keyword evidence="14" id="KW-1185">Reference proteome</keyword>
<dbReference type="InterPro" id="IPR013825">
    <property type="entry name" value="Topo_IA_cen_sub2"/>
</dbReference>
<dbReference type="SMART" id="SM00436">
    <property type="entry name" value="TOP1Bc"/>
    <property type="match status" value="1"/>
</dbReference>
<dbReference type="EC" id="5.6.2.1" evidence="3"/>
<dbReference type="Gene3D" id="1.10.460.10">
    <property type="entry name" value="Topoisomerase I, domain 2"/>
    <property type="match status" value="1"/>
</dbReference>
<dbReference type="PROSITE" id="PS00396">
    <property type="entry name" value="TOPO_IA_1"/>
    <property type="match status" value="1"/>
</dbReference>
<protein>
    <recommendedName>
        <fullName evidence="3">DNA topoisomerase</fullName>
        <ecNumber evidence="3">5.6.2.1</ecNumber>
    </recommendedName>
    <alternativeName>
        <fullName evidence="10">Omega-protein</fullName>
    </alternativeName>
    <alternativeName>
        <fullName evidence="9">Relaxing enzyme</fullName>
    </alternativeName>
    <alternativeName>
        <fullName evidence="7">Swivelase</fullName>
    </alternativeName>
    <alternativeName>
        <fullName evidence="8">Untwisting enzyme</fullName>
    </alternativeName>
</protein>
<evidence type="ECO:0000259" key="11">
    <source>
        <dbReference type="PROSITE" id="PS50880"/>
    </source>
</evidence>
<accession>A0A934HXQ7</accession>
<dbReference type="InterPro" id="IPR000380">
    <property type="entry name" value="Topo_IA"/>
</dbReference>
<dbReference type="GO" id="GO:0003677">
    <property type="term" value="F:DNA binding"/>
    <property type="evidence" value="ECO:0007669"/>
    <property type="project" value="UniProtKB-KW"/>
</dbReference>
<comment type="catalytic activity">
    <reaction evidence="1">
        <text>ATP-independent breakage of single-stranded DNA, followed by passage and rejoining.</text>
        <dbReference type="EC" id="5.6.2.1"/>
    </reaction>
</comment>
<evidence type="ECO:0000256" key="1">
    <source>
        <dbReference type="ARBA" id="ARBA00000213"/>
    </source>
</evidence>
<dbReference type="SMART" id="SM00493">
    <property type="entry name" value="TOPRIM"/>
    <property type="match status" value="1"/>
</dbReference>
<dbReference type="GO" id="GO:0043597">
    <property type="term" value="C:cytoplasmic replication fork"/>
    <property type="evidence" value="ECO:0007669"/>
    <property type="project" value="TreeGrafter"/>
</dbReference>
<evidence type="ECO:0000256" key="6">
    <source>
        <dbReference type="ARBA" id="ARBA00023235"/>
    </source>
</evidence>
<evidence type="ECO:0000256" key="9">
    <source>
        <dbReference type="ARBA" id="ARBA00032235"/>
    </source>
</evidence>
<evidence type="ECO:0000256" key="3">
    <source>
        <dbReference type="ARBA" id="ARBA00012891"/>
    </source>
</evidence>
<dbReference type="CDD" id="cd00186">
    <property type="entry name" value="TOP1Ac"/>
    <property type="match status" value="1"/>
</dbReference>
<dbReference type="GO" id="GO:0006281">
    <property type="term" value="P:DNA repair"/>
    <property type="evidence" value="ECO:0007669"/>
    <property type="project" value="TreeGrafter"/>
</dbReference>
<reference evidence="13" key="1">
    <citation type="submission" date="2020-12" db="EMBL/GenBank/DDBJ databases">
        <title>Clostridium thailandense sp. nov., a novel acetogenic bacterium isolated from peat land soil in Thailand.</title>
        <authorList>
            <person name="Chaikitkaew S."/>
            <person name="Birkeland N.K."/>
        </authorList>
    </citation>
    <scope>NUCLEOTIDE SEQUENCE</scope>
    <source>
        <strain evidence="13">DSM 17425</strain>
    </source>
</reference>